<evidence type="ECO:0000256" key="3">
    <source>
        <dbReference type="ARBA" id="ARBA00020978"/>
    </source>
</evidence>
<dbReference type="Pfam" id="PF08700">
    <property type="entry name" value="VPS51_Exo84_N"/>
    <property type="match status" value="1"/>
</dbReference>
<protein>
    <recommendedName>
        <fullName evidence="3">Conserved oligomeric Golgi complex subunit 1</fullName>
    </recommendedName>
</protein>
<keyword evidence="6" id="KW-0333">Golgi apparatus</keyword>
<reference evidence="10" key="1">
    <citation type="submission" date="2020-05" db="EMBL/GenBank/DDBJ databases">
        <title>Mycena genomes resolve the evolution of fungal bioluminescence.</title>
        <authorList>
            <person name="Tsai I.J."/>
        </authorList>
    </citation>
    <scope>NUCLEOTIDE SEQUENCE</scope>
    <source>
        <strain evidence="10">171206Taipei</strain>
    </source>
</reference>
<dbReference type="GeneID" id="59344306"/>
<feature type="coiled-coil region" evidence="8">
    <location>
        <begin position="780"/>
        <end position="807"/>
    </location>
</feature>
<evidence type="ECO:0000256" key="6">
    <source>
        <dbReference type="ARBA" id="ARBA00023034"/>
    </source>
</evidence>
<organism evidence="10 11">
    <name type="scientific">Mycena indigotica</name>
    <dbReference type="NCBI Taxonomy" id="2126181"/>
    <lineage>
        <taxon>Eukaryota</taxon>
        <taxon>Fungi</taxon>
        <taxon>Dikarya</taxon>
        <taxon>Basidiomycota</taxon>
        <taxon>Agaricomycotina</taxon>
        <taxon>Agaricomycetes</taxon>
        <taxon>Agaricomycetidae</taxon>
        <taxon>Agaricales</taxon>
        <taxon>Marasmiineae</taxon>
        <taxon>Mycenaceae</taxon>
        <taxon>Mycena</taxon>
    </lineage>
</organism>
<evidence type="ECO:0000256" key="2">
    <source>
        <dbReference type="ARBA" id="ARBA00006653"/>
    </source>
</evidence>
<dbReference type="GO" id="GO:0006891">
    <property type="term" value="P:intra-Golgi vesicle-mediated transport"/>
    <property type="evidence" value="ECO:0007669"/>
    <property type="project" value="InterPro"/>
</dbReference>
<dbReference type="GO" id="GO:0015031">
    <property type="term" value="P:protein transport"/>
    <property type="evidence" value="ECO:0007669"/>
    <property type="project" value="UniProtKB-KW"/>
</dbReference>
<evidence type="ECO:0000256" key="8">
    <source>
        <dbReference type="SAM" id="Coils"/>
    </source>
</evidence>
<dbReference type="Proteomes" id="UP000636479">
    <property type="component" value="Unassembled WGS sequence"/>
</dbReference>
<keyword evidence="8" id="KW-0175">Coiled coil</keyword>
<dbReference type="AlphaFoldDB" id="A0A8H6SW79"/>
<gene>
    <name evidence="10" type="ORF">MIND_00499400</name>
</gene>
<dbReference type="GO" id="GO:0000139">
    <property type="term" value="C:Golgi membrane"/>
    <property type="evidence" value="ECO:0007669"/>
    <property type="project" value="UniProtKB-SubCell"/>
</dbReference>
<evidence type="ECO:0000256" key="4">
    <source>
        <dbReference type="ARBA" id="ARBA00022448"/>
    </source>
</evidence>
<feature type="compositionally biased region" description="Basic and acidic residues" evidence="9">
    <location>
        <begin position="301"/>
        <end position="312"/>
    </location>
</feature>
<evidence type="ECO:0000313" key="11">
    <source>
        <dbReference type="Proteomes" id="UP000636479"/>
    </source>
</evidence>
<evidence type="ECO:0000256" key="7">
    <source>
        <dbReference type="ARBA" id="ARBA00023136"/>
    </source>
</evidence>
<dbReference type="GO" id="GO:0017119">
    <property type="term" value="C:Golgi transport complex"/>
    <property type="evidence" value="ECO:0007669"/>
    <property type="project" value="InterPro"/>
</dbReference>
<evidence type="ECO:0000313" key="10">
    <source>
        <dbReference type="EMBL" id="KAF7307063.1"/>
    </source>
</evidence>
<feature type="compositionally biased region" description="Polar residues" evidence="9">
    <location>
        <begin position="19"/>
        <end position="32"/>
    </location>
</feature>
<dbReference type="PANTHER" id="PTHR31658">
    <property type="entry name" value="CONSERVED OLIGOMERIC GOLGI COMPLEX SUBUNIT 1"/>
    <property type="match status" value="1"/>
</dbReference>
<feature type="region of interest" description="Disordered" evidence="9">
    <location>
        <begin position="1"/>
        <end position="34"/>
    </location>
</feature>
<accession>A0A8H6SW79</accession>
<evidence type="ECO:0000256" key="5">
    <source>
        <dbReference type="ARBA" id="ARBA00022927"/>
    </source>
</evidence>
<comment type="subcellular location">
    <subcellularLocation>
        <location evidence="1">Golgi apparatus membrane</location>
        <topology evidence="1">Peripheral membrane protein</topology>
    </subcellularLocation>
</comment>
<feature type="compositionally biased region" description="Polar residues" evidence="9">
    <location>
        <begin position="1"/>
        <end position="12"/>
    </location>
</feature>
<evidence type="ECO:0000256" key="9">
    <source>
        <dbReference type="SAM" id="MobiDB-lite"/>
    </source>
</evidence>
<dbReference type="EMBL" id="JACAZF010000004">
    <property type="protein sequence ID" value="KAF7307063.1"/>
    <property type="molecule type" value="Genomic_DNA"/>
</dbReference>
<comment type="caution">
    <text evidence="10">The sequence shown here is derived from an EMBL/GenBank/DDBJ whole genome shotgun (WGS) entry which is preliminary data.</text>
</comment>
<keyword evidence="11" id="KW-1185">Reference proteome</keyword>
<keyword evidence="4" id="KW-0813">Transport</keyword>
<keyword evidence="5" id="KW-0653">Protein transport</keyword>
<dbReference type="RefSeq" id="XP_037222082.1">
    <property type="nucleotide sequence ID" value="XM_037361790.1"/>
</dbReference>
<dbReference type="OrthoDB" id="46189at2759"/>
<feature type="region of interest" description="Disordered" evidence="9">
    <location>
        <begin position="281"/>
        <end position="312"/>
    </location>
</feature>
<comment type="similarity">
    <text evidence="2">Belongs to the COG1 family.</text>
</comment>
<sequence length="882" mass="97846">MSRRPSQLSISSPGPLLNGSAQATQSPVTQEAAQRPLVGKLAGDSSEMDPDMLFTKCTIAEVKIAKDKLRADADAKQEELRLMVGERYRDLLQASTSIVSISHSSNRVIEALGEAKDAILSQRAPPLPQRVSSYGGGDTHLHALQLLSAHIKLLLDAPEYLWRLMERKKYFTAAWLFLLARVVHRALDRNDEQEESWKAAGIDVKAQFPLIQRQWDTVAPLRASISHRALASLRESSTPSAEVCAALLTLHLLDSRPLSETLPTFLSQRSKTFASLLLRGSENSSNSPLSPPIPPRANGHILDKRPPRKGSVREVKEAVQTALNTVIKTLASSRDVFEATESRSSMIRSALEYMQSDIPNSDSFNSLPPDLRLTTQSLLASLPSSTHFLLLPADLRTYRPYADLTSASTAIDRNAFKRLIGDWFKATTESLQLAISRWFLELHTVAEVWSLRGTIRQWILVSDLLPDEINALLRLFDNAAQKRVLSIWNLELSDAGDAFHMQLTSATASLRNASTEDSQAASPIHFLFDSPPLPVLTGFGPNDSSFQKYKASLCRQLLGRTAILDGVLSTLENCARSLQRDLSLVLGGKDEDSRLIASKLSDDCRSDAEEVCKAVIETLSTAVRDQEKDNSDLAVQCLVFIGRVADELAFSSPFFTDVGCASSVVQENKIQLQQLHGRITDRWRTSVVSRLIKKRKDSLHPLPKSLIFRPSAPSSILLETLSHLSTSLQELGLSRSKQDIEAEKTLRHFIQEWVVVDGTESEGQRSCDIGFLRRLADLRMPEWQDVCQLLDKEAEQLQRKIQKDERTANGSHDRSDDQLASTQTLFAALLPLQSPMRMPEATDKSAALLPFGTPLDQPFESLLEFGDQSTRFGMLLVEIATH</sequence>
<keyword evidence="7" id="KW-0472">Membrane</keyword>
<dbReference type="InterPro" id="IPR033370">
    <property type="entry name" value="COG1"/>
</dbReference>
<evidence type="ECO:0000256" key="1">
    <source>
        <dbReference type="ARBA" id="ARBA00004395"/>
    </source>
</evidence>
<name>A0A8H6SW79_9AGAR</name>
<dbReference type="PANTHER" id="PTHR31658:SF0">
    <property type="entry name" value="CONSERVED OLIGOMERIC GOLGI COMPLEX SUBUNIT 1"/>
    <property type="match status" value="1"/>
</dbReference>
<proteinExistence type="inferred from homology"/>